<accession>A0A7X5VHU3</accession>
<keyword evidence="2" id="KW-0560">Oxidoreductase</keyword>
<dbReference type="SUPFAM" id="SSF51182">
    <property type="entry name" value="RmlC-like cupins"/>
    <property type="match status" value="1"/>
</dbReference>
<keyword evidence="3" id="KW-1185">Reference proteome</keyword>
<reference evidence="2 3" key="1">
    <citation type="submission" date="2020-03" db="EMBL/GenBank/DDBJ databases">
        <title>Sequencing the genomes of 1000 actinobacteria strains.</title>
        <authorList>
            <person name="Klenk H.-P."/>
        </authorList>
    </citation>
    <scope>NUCLEOTIDE SEQUENCE [LARGE SCALE GENOMIC DNA]</scope>
    <source>
        <strain evidence="2 3">DSM 45490</strain>
    </source>
</reference>
<dbReference type="AlphaFoldDB" id="A0A7X5VHU3"/>
<dbReference type="GO" id="GO:0051213">
    <property type="term" value="F:dioxygenase activity"/>
    <property type="evidence" value="ECO:0007669"/>
    <property type="project" value="UniProtKB-KW"/>
</dbReference>
<evidence type="ECO:0000259" key="1">
    <source>
        <dbReference type="Pfam" id="PF07883"/>
    </source>
</evidence>
<dbReference type="InterPro" id="IPR014710">
    <property type="entry name" value="RmlC-like_jellyroll"/>
</dbReference>
<gene>
    <name evidence="2" type="ORF">BJY22_006768</name>
</gene>
<evidence type="ECO:0000313" key="3">
    <source>
        <dbReference type="Proteomes" id="UP000555407"/>
    </source>
</evidence>
<dbReference type="Proteomes" id="UP000555407">
    <property type="component" value="Unassembled WGS sequence"/>
</dbReference>
<comment type="caution">
    <text evidence="2">The sequence shown here is derived from an EMBL/GenBank/DDBJ whole genome shotgun (WGS) entry which is preliminary data.</text>
</comment>
<dbReference type="RefSeq" id="WP_167215147.1">
    <property type="nucleotide sequence ID" value="NZ_JAASRO010000001.1"/>
</dbReference>
<name>A0A7X5VHU3_9ACTN</name>
<dbReference type="InterPro" id="IPR011051">
    <property type="entry name" value="RmlC_Cupin_sf"/>
</dbReference>
<proteinExistence type="predicted"/>
<dbReference type="EMBL" id="JAASRO010000001">
    <property type="protein sequence ID" value="NIK61051.1"/>
    <property type="molecule type" value="Genomic_DNA"/>
</dbReference>
<sequence length="166" mass="17506">MSQRIRPVGDGVISSPDTQTALWFLGVLQQVRVSGEQTGGAFSLTDNLARRGSGSPVHIHEHEEESLIVLDGDLRVVLAEEEHLAGPGTVAVLPKGVPHAYVVTSPEARFLTLHNPGGFEQFAAEVGEPAQELTLPPEPDGPPDLAAVTAIAARHGITILAPPPRL</sequence>
<protein>
    <submittedName>
        <fullName evidence="2">Quercetin dioxygenase-like cupin family protein</fullName>
    </submittedName>
</protein>
<feature type="domain" description="Cupin type-2" evidence="1">
    <location>
        <begin position="52"/>
        <end position="107"/>
    </location>
</feature>
<evidence type="ECO:0000313" key="2">
    <source>
        <dbReference type="EMBL" id="NIK61051.1"/>
    </source>
</evidence>
<dbReference type="Gene3D" id="2.60.120.10">
    <property type="entry name" value="Jelly Rolls"/>
    <property type="match status" value="1"/>
</dbReference>
<keyword evidence="2" id="KW-0223">Dioxygenase</keyword>
<dbReference type="InterPro" id="IPR013096">
    <property type="entry name" value="Cupin_2"/>
</dbReference>
<dbReference type="PANTHER" id="PTHR36440">
    <property type="entry name" value="PUTATIVE (AFU_ORTHOLOGUE AFUA_8G07350)-RELATED"/>
    <property type="match status" value="1"/>
</dbReference>
<organism evidence="2 3">
    <name type="scientific">Kribbella shirazensis</name>
    <dbReference type="NCBI Taxonomy" id="1105143"/>
    <lineage>
        <taxon>Bacteria</taxon>
        <taxon>Bacillati</taxon>
        <taxon>Actinomycetota</taxon>
        <taxon>Actinomycetes</taxon>
        <taxon>Propionibacteriales</taxon>
        <taxon>Kribbellaceae</taxon>
        <taxon>Kribbella</taxon>
    </lineage>
</organism>
<dbReference type="Pfam" id="PF07883">
    <property type="entry name" value="Cupin_2"/>
    <property type="match status" value="1"/>
</dbReference>
<dbReference type="PANTHER" id="PTHR36440:SF1">
    <property type="entry name" value="PUTATIVE (AFU_ORTHOLOGUE AFUA_8G07350)-RELATED"/>
    <property type="match status" value="1"/>
</dbReference>
<dbReference type="InterPro" id="IPR053146">
    <property type="entry name" value="QDO-like"/>
</dbReference>